<gene>
    <name evidence="1" type="ORF">AVEN_134601_1</name>
</gene>
<dbReference type="EMBL" id="BGPR01004896">
    <property type="protein sequence ID" value="GBN04577.1"/>
    <property type="molecule type" value="Genomic_DNA"/>
</dbReference>
<organism evidence="1 2">
    <name type="scientific">Araneus ventricosus</name>
    <name type="common">Orbweaver spider</name>
    <name type="synonym">Epeira ventricosa</name>
    <dbReference type="NCBI Taxonomy" id="182803"/>
    <lineage>
        <taxon>Eukaryota</taxon>
        <taxon>Metazoa</taxon>
        <taxon>Ecdysozoa</taxon>
        <taxon>Arthropoda</taxon>
        <taxon>Chelicerata</taxon>
        <taxon>Arachnida</taxon>
        <taxon>Araneae</taxon>
        <taxon>Araneomorphae</taxon>
        <taxon>Entelegynae</taxon>
        <taxon>Araneoidea</taxon>
        <taxon>Araneidae</taxon>
        <taxon>Araneus</taxon>
    </lineage>
</organism>
<name>A0A4Y2KSE1_ARAVE</name>
<evidence type="ECO:0000313" key="2">
    <source>
        <dbReference type="Proteomes" id="UP000499080"/>
    </source>
</evidence>
<comment type="caution">
    <text evidence="1">The sequence shown here is derived from an EMBL/GenBank/DDBJ whole genome shotgun (WGS) entry which is preliminary data.</text>
</comment>
<evidence type="ECO:0008006" key="3">
    <source>
        <dbReference type="Google" id="ProtNLM"/>
    </source>
</evidence>
<dbReference type="AlphaFoldDB" id="A0A4Y2KSE1"/>
<protein>
    <recommendedName>
        <fullName evidence="3">MATH domain-containing protein</fullName>
    </recommendedName>
</protein>
<proteinExistence type="predicted"/>
<sequence>MAEGNLNGVKTTEENLVDGHIVVYKFQVHRLDVTKRTFCPLEYNAQCPTTPTLWEIELKYEPVPEDNGSYAFSIMLKRKDSSDHRVKASLFVTFHDVHRNYAFSPIASNRGGMVLDDELQGASDNILPEKLGEVVAVRVTIVIENCHQGTGWHCASSLNNEFLRSSDIHLLD</sequence>
<accession>A0A4Y2KSE1</accession>
<reference evidence="1 2" key="1">
    <citation type="journal article" date="2019" name="Sci. Rep.">
        <title>Orb-weaving spider Araneus ventricosus genome elucidates the spidroin gene catalogue.</title>
        <authorList>
            <person name="Kono N."/>
            <person name="Nakamura H."/>
            <person name="Ohtoshi R."/>
            <person name="Moran D.A.P."/>
            <person name="Shinohara A."/>
            <person name="Yoshida Y."/>
            <person name="Fujiwara M."/>
            <person name="Mori M."/>
            <person name="Tomita M."/>
            <person name="Arakawa K."/>
        </authorList>
    </citation>
    <scope>NUCLEOTIDE SEQUENCE [LARGE SCALE GENOMIC DNA]</scope>
</reference>
<evidence type="ECO:0000313" key="1">
    <source>
        <dbReference type="EMBL" id="GBN04577.1"/>
    </source>
</evidence>
<dbReference type="Proteomes" id="UP000499080">
    <property type="component" value="Unassembled WGS sequence"/>
</dbReference>
<keyword evidence="2" id="KW-1185">Reference proteome</keyword>